<feature type="compositionally biased region" description="Polar residues" evidence="10">
    <location>
        <begin position="147"/>
        <end position="156"/>
    </location>
</feature>
<dbReference type="GO" id="GO:0007051">
    <property type="term" value="P:spindle organization"/>
    <property type="evidence" value="ECO:0007669"/>
    <property type="project" value="InterPro"/>
</dbReference>
<dbReference type="AlphaFoldDB" id="A0AAD7WDR5"/>
<keyword evidence="7" id="KW-0966">Cell projection</keyword>
<evidence type="ECO:0000256" key="3">
    <source>
        <dbReference type="ARBA" id="ARBA00010767"/>
    </source>
</evidence>
<accession>A0AAD7WDR5</accession>
<feature type="compositionally biased region" description="Low complexity" evidence="10">
    <location>
        <begin position="274"/>
        <end position="288"/>
    </location>
</feature>
<dbReference type="PANTHER" id="PTHR16299:SF2">
    <property type="entry name" value="CENTROSOMAL PROTEIN KIZUNA"/>
    <property type="match status" value="1"/>
</dbReference>
<dbReference type="EMBL" id="JAINUG010000141">
    <property type="protein sequence ID" value="KAJ8392998.1"/>
    <property type="molecule type" value="Genomic_DNA"/>
</dbReference>
<keyword evidence="6" id="KW-0206">Cytoskeleton</keyword>
<dbReference type="Proteomes" id="UP001221898">
    <property type="component" value="Unassembled WGS sequence"/>
</dbReference>
<evidence type="ECO:0000256" key="2">
    <source>
        <dbReference type="ARBA" id="ARBA00004300"/>
    </source>
</evidence>
<evidence type="ECO:0000256" key="5">
    <source>
        <dbReference type="ARBA" id="ARBA00022490"/>
    </source>
</evidence>
<feature type="region of interest" description="Disordered" evidence="10">
    <location>
        <begin position="577"/>
        <end position="686"/>
    </location>
</feature>
<gene>
    <name evidence="11" type="ORF">AAFF_G00069020</name>
</gene>
<reference evidence="11" key="1">
    <citation type="journal article" date="2023" name="Science">
        <title>Genome structures resolve the early diversification of teleost fishes.</title>
        <authorList>
            <person name="Parey E."/>
            <person name="Louis A."/>
            <person name="Montfort J."/>
            <person name="Bouchez O."/>
            <person name="Roques C."/>
            <person name="Iampietro C."/>
            <person name="Lluch J."/>
            <person name="Castinel A."/>
            <person name="Donnadieu C."/>
            <person name="Desvignes T."/>
            <person name="Floi Bucao C."/>
            <person name="Jouanno E."/>
            <person name="Wen M."/>
            <person name="Mejri S."/>
            <person name="Dirks R."/>
            <person name="Jansen H."/>
            <person name="Henkel C."/>
            <person name="Chen W.J."/>
            <person name="Zahm M."/>
            <person name="Cabau C."/>
            <person name="Klopp C."/>
            <person name="Thompson A.W."/>
            <person name="Robinson-Rechavi M."/>
            <person name="Braasch I."/>
            <person name="Lecointre G."/>
            <person name="Bobe J."/>
            <person name="Postlethwait J.H."/>
            <person name="Berthelot C."/>
            <person name="Roest Crollius H."/>
            <person name="Guiguen Y."/>
        </authorList>
    </citation>
    <scope>NUCLEOTIDE SEQUENCE</scope>
    <source>
        <strain evidence="11">NC1722</strain>
    </source>
</reference>
<comment type="caution">
    <text evidence="11">The sequence shown here is derived from an EMBL/GenBank/DDBJ whole genome shotgun (WGS) entry which is preliminary data.</text>
</comment>
<name>A0AAD7WDR5_9TELE</name>
<evidence type="ECO:0000256" key="9">
    <source>
        <dbReference type="ARBA" id="ARBA00031153"/>
    </source>
</evidence>
<organism evidence="11 12">
    <name type="scientific">Aldrovandia affinis</name>
    <dbReference type="NCBI Taxonomy" id="143900"/>
    <lineage>
        <taxon>Eukaryota</taxon>
        <taxon>Metazoa</taxon>
        <taxon>Chordata</taxon>
        <taxon>Craniata</taxon>
        <taxon>Vertebrata</taxon>
        <taxon>Euteleostomi</taxon>
        <taxon>Actinopterygii</taxon>
        <taxon>Neopterygii</taxon>
        <taxon>Teleostei</taxon>
        <taxon>Notacanthiformes</taxon>
        <taxon>Halosauridae</taxon>
        <taxon>Aldrovandia</taxon>
    </lineage>
</organism>
<sequence length="686" mass="74787">MSQPLAMAFCDKEYFEKIGELQQNLHDSEKRRFELERELLGFGISDHEGSQIKSAKLRCYLKQICEREKQAKARNLELLRHMERIELHMKALCLNYSALHQNKGKALQGPAASDSSSHLATSLYHPATVFMGRQTPGASPVEARATRATSDQTSAAKPNRFSPPPSLERWPEREHGRGGHRTASTPRAALAPCDLDGVRGRAAAHGRSWARGSQDSGGRRRPAWPFERRGGPRRKCSRGGSSPKPTAVKERQAADNESCSLPSSSAEKSVDCTLSSGSELPLSLSEGGDLAGSPRGGKGSDTSTGASHGGAKAPEQSKDAEKSEVGRERHHGRTPSLSKATGHTLSLEGFSRLLESIEERLDERGKNVYGISSVSEQRLSRLISLCNRKARLSDEDLEDCGAVALHQLQRLSWSTSKGCLLPRETVSANWKAAMAEESRIRACLSADGAKLWERWFKHAVVLRERGVYTADSIARLFTPSLVEKGASYIHEAEALLRALLEEATGGALSVESDESSSGLPSFLLDGGEIRAARPAHRLDASVRGKQGQQSGEEDSREESFVEESIPIRETKAYQLLKQSAAQQRPQSTQEDEDEEDDEDGLDVFPPGGTRGRYVDNAGKDETTRTSSSSFREGPRAGAGKATKGTVPAVQSKAFWGESDDSSSDVEAALRPQSRATPVDDFDYFYD</sequence>
<comment type="similarity">
    <text evidence="3">Belongs to the kizuna family.</text>
</comment>
<feature type="region of interest" description="Disordered" evidence="10">
    <location>
        <begin position="131"/>
        <end position="342"/>
    </location>
</feature>
<evidence type="ECO:0000256" key="4">
    <source>
        <dbReference type="ARBA" id="ARBA00013872"/>
    </source>
</evidence>
<dbReference type="PANTHER" id="PTHR16299">
    <property type="entry name" value="CENTROSOMAL PROTEIN KIZUNA"/>
    <property type="match status" value="1"/>
</dbReference>
<feature type="compositionally biased region" description="Acidic residues" evidence="10">
    <location>
        <begin position="589"/>
        <end position="601"/>
    </location>
</feature>
<dbReference type="GO" id="GO:0005813">
    <property type="term" value="C:centrosome"/>
    <property type="evidence" value="ECO:0007669"/>
    <property type="project" value="UniProtKB-SubCell"/>
</dbReference>
<feature type="compositionally biased region" description="Basic and acidic residues" evidence="10">
    <location>
        <begin position="315"/>
        <end position="327"/>
    </location>
</feature>
<feature type="compositionally biased region" description="Polar residues" evidence="10">
    <location>
        <begin position="255"/>
        <end position="267"/>
    </location>
</feature>
<keyword evidence="5" id="KW-0963">Cytoplasm</keyword>
<feature type="region of interest" description="Disordered" evidence="10">
    <location>
        <begin position="534"/>
        <end position="564"/>
    </location>
</feature>
<evidence type="ECO:0000313" key="12">
    <source>
        <dbReference type="Proteomes" id="UP001221898"/>
    </source>
</evidence>
<protein>
    <recommendedName>
        <fullName evidence="4">Centrosomal protein kizuna</fullName>
    </recommendedName>
    <alternativeName>
        <fullName evidence="9">Polo-like kinase 1 substrate 1</fullName>
    </alternativeName>
</protein>
<evidence type="ECO:0000256" key="7">
    <source>
        <dbReference type="ARBA" id="ARBA00023273"/>
    </source>
</evidence>
<evidence type="ECO:0000256" key="6">
    <source>
        <dbReference type="ARBA" id="ARBA00023212"/>
    </source>
</evidence>
<evidence type="ECO:0000256" key="1">
    <source>
        <dbReference type="ARBA" id="ARBA00004120"/>
    </source>
</evidence>
<feature type="compositionally biased region" description="Polar residues" evidence="10">
    <location>
        <begin position="577"/>
        <end position="588"/>
    </location>
</feature>
<comment type="subcellular location">
    <subcellularLocation>
        <location evidence="1">Cytoplasm</location>
        <location evidence="1">Cytoskeleton</location>
        <location evidence="1">Cilium basal body</location>
    </subcellularLocation>
    <subcellularLocation>
        <location evidence="2">Cytoplasm</location>
        <location evidence="2">Cytoskeleton</location>
        <location evidence="2">Microtubule organizing center</location>
        <location evidence="2">Centrosome</location>
    </subcellularLocation>
</comment>
<evidence type="ECO:0000313" key="11">
    <source>
        <dbReference type="EMBL" id="KAJ8392998.1"/>
    </source>
</evidence>
<comment type="function">
    <text evidence="8">Centrosomal protein required for establishing a robust mitotic centrosome architecture that can endure the forces that converge on the centrosomes during spindle formation. Required for stabilizing the expanded pericentriolar material around the centriole.</text>
</comment>
<dbReference type="InterPro" id="IPR026742">
    <property type="entry name" value="Centrosomal_kizuma"/>
</dbReference>
<evidence type="ECO:0000256" key="8">
    <source>
        <dbReference type="ARBA" id="ARBA00024919"/>
    </source>
</evidence>
<evidence type="ECO:0000256" key="10">
    <source>
        <dbReference type="SAM" id="MobiDB-lite"/>
    </source>
</evidence>
<keyword evidence="12" id="KW-1185">Reference proteome</keyword>
<proteinExistence type="inferred from homology"/>